<gene>
    <name evidence="2" type="ORF">BLNAU_7223</name>
</gene>
<protein>
    <submittedName>
        <fullName evidence="2">Uncharacterized protein</fullName>
    </submittedName>
</protein>
<evidence type="ECO:0000256" key="1">
    <source>
        <dbReference type="SAM" id="MobiDB-lite"/>
    </source>
</evidence>
<proteinExistence type="predicted"/>
<feature type="compositionally biased region" description="Low complexity" evidence="1">
    <location>
        <begin position="544"/>
        <end position="555"/>
    </location>
</feature>
<comment type="caution">
    <text evidence="2">The sequence shown here is derived from an EMBL/GenBank/DDBJ whole genome shotgun (WGS) entry which is preliminary data.</text>
</comment>
<sequence>MTMTSPNPLASTLHFGEESFSETDMERLLSQTLSQLETVLADLFKRNTTSGHRQCLSIVRFLSNRFEGEELAECVVGENTVCDLFSVLVKQPMDHRTLREIEDFANRRDEADFEDFRNLLRPKGRPKDKRVGLSHTMSMPRAKKAKEDEKERPHRTKKERRYGIEFEIPAFKRKPAPDEEQDTLPPEETPKSKVVSAVPSRKQSVSAQSEGKDAKLEKVQVLVVGEDGTMKAGGRLMDRSQTLFVRMHGGEGKGWKRRRPTAKEKARIAARIFAGLGQISTSDPTSPIIKGFTPFSVLFDASDEICLVLEKLPTRTKMEKSKGEDDEEDEGEEHSLEMELLSGGEQPTSDDLLRWTDPARFEKDRVNRHDLFSCLAYSAALVLYEIQTEDLPFSFTGTPGARRYQHSGVQLLMDGIEDTEMRNVISRILKAGWEERMRLCELVGFVCSREEWRGRKEGICLSRVFADSPCLRQIEDLLGEDAKELLHTPQTRPGRSLKDTIKKLPKEQQKGINIRILSKCQHSRDSEQADVVIVTLPADTILPVPLTLPPSTHSSPSRRDQSTPRGPSKSPEKSDDSQTSPKPALPAASSDSDCAISLVSTPSLPSSTHHLLFVIAESDTEGEKHTHCFARCVGEEGWQRVSREYSEDVSEQVVKRLCEKSGKGGLRVVEVGYVKGSVEEEKRAKIAISSEGERDEEERRSESG</sequence>
<accession>A0ABQ9Y2A7</accession>
<feature type="region of interest" description="Disordered" evidence="1">
    <location>
        <begin position="317"/>
        <end position="349"/>
    </location>
</feature>
<organism evidence="2 3">
    <name type="scientific">Blattamonas nauphoetae</name>
    <dbReference type="NCBI Taxonomy" id="2049346"/>
    <lineage>
        <taxon>Eukaryota</taxon>
        <taxon>Metamonada</taxon>
        <taxon>Preaxostyla</taxon>
        <taxon>Oxymonadida</taxon>
        <taxon>Blattamonas</taxon>
    </lineage>
</organism>
<evidence type="ECO:0000313" key="2">
    <source>
        <dbReference type="EMBL" id="KAK2957789.1"/>
    </source>
</evidence>
<keyword evidence="3" id="KW-1185">Reference proteome</keyword>
<feature type="region of interest" description="Disordered" evidence="1">
    <location>
        <begin position="120"/>
        <end position="212"/>
    </location>
</feature>
<feature type="region of interest" description="Disordered" evidence="1">
    <location>
        <begin position="544"/>
        <end position="591"/>
    </location>
</feature>
<name>A0ABQ9Y2A7_9EUKA</name>
<dbReference type="EMBL" id="JARBJD010000043">
    <property type="protein sequence ID" value="KAK2957789.1"/>
    <property type="molecule type" value="Genomic_DNA"/>
</dbReference>
<dbReference type="Proteomes" id="UP001281761">
    <property type="component" value="Unassembled WGS sequence"/>
</dbReference>
<evidence type="ECO:0000313" key="3">
    <source>
        <dbReference type="Proteomes" id="UP001281761"/>
    </source>
</evidence>
<reference evidence="2 3" key="1">
    <citation type="journal article" date="2022" name="bioRxiv">
        <title>Genomics of Preaxostyla Flagellates Illuminates Evolutionary Transitions and the Path Towards Mitochondrial Loss.</title>
        <authorList>
            <person name="Novak L.V.F."/>
            <person name="Treitli S.C."/>
            <person name="Pyrih J."/>
            <person name="Halakuc P."/>
            <person name="Pipaliya S.V."/>
            <person name="Vacek V."/>
            <person name="Brzon O."/>
            <person name="Soukal P."/>
            <person name="Eme L."/>
            <person name="Dacks J.B."/>
            <person name="Karnkowska A."/>
            <person name="Elias M."/>
            <person name="Hampl V."/>
        </authorList>
    </citation>
    <scope>NUCLEOTIDE SEQUENCE [LARGE SCALE GENOMIC DNA]</scope>
    <source>
        <strain evidence="2">NAU3</strain>
        <tissue evidence="2">Gut</tissue>
    </source>
</reference>